<sequence>MADKLIQQLSLLELANRIAPNGDMATIAEVMSRENAILLDIPCIEANSGSSHKDTKRTFVPKGQLRQFDKGVGRVATKTEPITFNIAMIEAYSKVDKAKCGIAPNPQQFRMDEAKGIIEGMSQTVADMIFYGNSKMNPDETDGLATICSKIDGKRVIDAGGTGDALTSVYIVQWDKAEAKGIYPRNSKTAGIIHDDLGEQTVKDDEGLDYQALVSHFQCHMGLGITNEHRVARICNIPTSAKEAEKINLSKLIIWALNNMKQQGKNAFIYCNATVLSYLDIEALNKATVQLQDAFGDYVTQFRPGNPLRLCEGILDTEAQVTAKA</sequence>
<evidence type="ECO:0000313" key="1">
    <source>
        <dbReference type="EMBL" id="DAE17634.1"/>
    </source>
</evidence>
<protein>
    <submittedName>
        <fullName evidence="1">Major capsid protein</fullName>
    </submittedName>
</protein>
<dbReference type="Pfam" id="PF20911">
    <property type="entry name" value="GP7"/>
    <property type="match status" value="1"/>
</dbReference>
<dbReference type="InterPro" id="IPR048813">
    <property type="entry name" value="GP7-like"/>
</dbReference>
<dbReference type="EMBL" id="BK015643">
    <property type="protein sequence ID" value="DAE17634.1"/>
    <property type="molecule type" value="Genomic_DNA"/>
</dbReference>
<proteinExistence type="predicted"/>
<name>A0A8S5QFA6_9CAUD</name>
<organism evidence="1">
    <name type="scientific">Podoviridae sp. ctx0K11</name>
    <dbReference type="NCBI Taxonomy" id="2825287"/>
    <lineage>
        <taxon>Viruses</taxon>
        <taxon>Duplodnaviria</taxon>
        <taxon>Heunggongvirae</taxon>
        <taxon>Uroviricota</taxon>
        <taxon>Caudoviricetes</taxon>
    </lineage>
</organism>
<accession>A0A8S5QFA6</accession>
<reference evidence="1" key="1">
    <citation type="journal article" date="2021" name="Proc. Natl. Acad. Sci. U.S.A.">
        <title>A Catalog of Tens of Thousands of Viruses from Human Metagenomes Reveals Hidden Associations with Chronic Diseases.</title>
        <authorList>
            <person name="Tisza M.J."/>
            <person name="Buck C.B."/>
        </authorList>
    </citation>
    <scope>NUCLEOTIDE SEQUENCE</scope>
    <source>
        <strain evidence="1">Ctx0K11</strain>
    </source>
</reference>
<dbReference type="NCBIfam" id="NF045672">
    <property type="entry name" value="MCP_gp7_epsi_15"/>
    <property type="match status" value="1"/>
</dbReference>